<accession>A0A1I8F960</accession>
<reference evidence="3" key="1">
    <citation type="submission" date="2016-11" db="UniProtKB">
        <authorList>
            <consortium name="WormBaseParasite"/>
        </authorList>
    </citation>
    <scope>IDENTIFICATION</scope>
</reference>
<sequence length="319" mass="35420">MQAVVDKNNAEDEAAQSDAGERAAGSRRQSEMIGQSEWRSRDELDFSSQGLTMAPELSVRQDAASLWLNLSSPTNNLRGLPPEISNLTQLRHCSTSAATDFRCAHPAGTSPACQRDGETMAELRELLLSRVQPDAHSPRPLVHRFGLEKLDIKPEKSAPSRRTSHEAWSGWFTLNGARRLGDQDSAGGDRLLRRSGEPSAVRRTPIDSLPDSLRELNRLHRRLHHQLSRVRVRGVDAEKPMACCRGSNSPPRHIPVRGVSSFPSCWRWNLEACKVGVELNIAAKIKFPAFTRGGLALSAKLTPTRCVPKRLQRRLPAER</sequence>
<protein>
    <submittedName>
        <fullName evidence="3">Uncharacterized protein</fullName>
    </submittedName>
</protein>
<dbReference type="WBParaSite" id="maker-unitig_25255-snap-gene-0.2-mRNA-1">
    <property type="protein sequence ID" value="maker-unitig_25255-snap-gene-0.2-mRNA-1"/>
    <property type="gene ID" value="maker-unitig_25255-snap-gene-0.2"/>
</dbReference>
<feature type="region of interest" description="Disordered" evidence="1">
    <location>
        <begin position="1"/>
        <end position="43"/>
    </location>
</feature>
<evidence type="ECO:0000256" key="1">
    <source>
        <dbReference type="SAM" id="MobiDB-lite"/>
    </source>
</evidence>
<name>A0A1I8F960_9PLAT</name>
<dbReference type="Proteomes" id="UP000095280">
    <property type="component" value="Unplaced"/>
</dbReference>
<evidence type="ECO:0000313" key="3">
    <source>
        <dbReference type="WBParaSite" id="maker-unitig_25255-snap-gene-0.2-mRNA-1"/>
    </source>
</evidence>
<keyword evidence="2" id="KW-1185">Reference proteome</keyword>
<organism evidence="2 3">
    <name type="scientific">Macrostomum lignano</name>
    <dbReference type="NCBI Taxonomy" id="282301"/>
    <lineage>
        <taxon>Eukaryota</taxon>
        <taxon>Metazoa</taxon>
        <taxon>Spiralia</taxon>
        <taxon>Lophotrochozoa</taxon>
        <taxon>Platyhelminthes</taxon>
        <taxon>Rhabditophora</taxon>
        <taxon>Macrostomorpha</taxon>
        <taxon>Macrostomida</taxon>
        <taxon>Macrostomidae</taxon>
        <taxon>Macrostomum</taxon>
    </lineage>
</organism>
<evidence type="ECO:0000313" key="2">
    <source>
        <dbReference type="Proteomes" id="UP000095280"/>
    </source>
</evidence>
<proteinExistence type="predicted"/>
<dbReference type="AlphaFoldDB" id="A0A1I8F960"/>
<feature type="region of interest" description="Disordered" evidence="1">
    <location>
        <begin position="182"/>
        <end position="206"/>
    </location>
</feature>